<keyword evidence="2" id="KW-0808">Transferase</keyword>
<reference evidence="2" key="1">
    <citation type="submission" date="2018-06" db="EMBL/GenBank/DDBJ databases">
        <authorList>
            <person name="Zhirakovskaya E."/>
        </authorList>
    </citation>
    <scope>NUCLEOTIDE SEQUENCE</scope>
</reference>
<dbReference type="InterPro" id="IPR010987">
    <property type="entry name" value="Glutathione-S-Trfase_C-like"/>
</dbReference>
<dbReference type="InterPro" id="IPR036249">
    <property type="entry name" value="Thioredoxin-like_sf"/>
</dbReference>
<sequence length="182" mass="21348">MLREVSLKNKPEAMLIASPKATVPVLICNTKTIIDESMEIMHWALNRNDPEKWLQASRNNTINTLIEHNDSQFKIHLDHYKYADRFPDYPALVYRARGETFLKQLEHCLTQNNFLISDSISLADTALFPFIRQFASVDSTWFAASPYPKLHNWLNFWLNSNLFHSVMKKQPVWNRQQKSILL</sequence>
<dbReference type="Gene3D" id="3.40.30.10">
    <property type="entry name" value="Glutaredoxin"/>
    <property type="match status" value="1"/>
</dbReference>
<dbReference type="Pfam" id="PF13417">
    <property type="entry name" value="GST_N_3"/>
    <property type="match status" value="1"/>
</dbReference>
<name>A0A3B0WVI6_9ZZZZ</name>
<dbReference type="CDD" id="cd03196">
    <property type="entry name" value="GST_C_5"/>
    <property type="match status" value="1"/>
</dbReference>
<dbReference type="GO" id="GO:0016740">
    <property type="term" value="F:transferase activity"/>
    <property type="evidence" value="ECO:0007669"/>
    <property type="project" value="UniProtKB-KW"/>
</dbReference>
<dbReference type="Gene3D" id="1.20.1050.10">
    <property type="match status" value="1"/>
</dbReference>
<proteinExistence type="predicted"/>
<dbReference type="PANTHER" id="PTHR44051:SF8">
    <property type="entry name" value="GLUTATHIONE S-TRANSFERASE GSTA"/>
    <property type="match status" value="1"/>
</dbReference>
<dbReference type="SUPFAM" id="SSF52833">
    <property type="entry name" value="Thioredoxin-like"/>
    <property type="match status" value="1"/>
</dbReference>
<organism evidence="2">
    <name type="scientific">hydrothermal vent metagenome</name>
    <dbReference type="NCBI Taxonomy" id="652676"/>
    <lineage>
        <taxon>unclassified sequences</taxon>
        <taxon>metagenomes</taxon>
        <taxon>ecological metagenomes</taxon>
    </lineage>
</organism>
<dbReference type="InterPro" id="IPR036282">
    <property type="entry name" value="Glutathione-S-Trfase_C_sf"/>
</dbReference>
<dbReference type="Pfam" id="PF13410">
    <property type="entry name" value="GST_C_2"/>
    <property type="match status" value="1"/>
</dbReference>
<accession>A0A3B0WVI6</accession>
<feature type="domain" description="GST C-terminal" evidence="1">
    <location>
        <begin position="48"/>
        <end position="175"/>
    </location>
</feature>
<evidence type="ECO:0000259" key="1">
    <source>
        <dbReference type="PROSITE" id="PS50405"/>
    </source>
</evidence>
<dbReference type="InterPro" id="IPR004045">
    <property type="entry name" value="Glutathione_S-Trfase_N"/>
</dbReference>
<dbReference type="PROSITE" id="PS50405">
    <property type="entry name" value="GST_CTER"/>
    <property type="match status" value="1"/>
</dbReference>
<dbReference type="SUPFAM" id="SSF47616">
    <property type="entry name" value="GST C-terminal domain-like"/>
    <property type="match status" value="1"/>
</dbReference>
<dbReference type="AlphaFoldDB" id="A0A3B0WVI6"/>
<gene>
    <name evidence="2" type="ORF">MNBD_GAMMA07-710</name>
</gene>
<dbReference type="EMBL" id="UOFF01000018">
    <property type="protein sequence ID" value="VAW53199.1"/>
    <property type="molecule type" value="Genomic_DNA"/>
</dbReference>
<protein>
    <submittedName>
        <fullName evidence="2">Glutathione S-transferase domain protein</fullName>
    </submittedName>
</protein>
<dbReference type="PANTHER" id="PTHR44051">
    <property type="entry name" value="GLUTATHIONE S-TRANSFERASE-RELATED"/>
    <property type="match status" value="1"/>
</dbReference>
<evidence type="ECO:0000313" key="2">
    <source>
        <dbReference type="EMBL" id="VAW53199.1"/>
    </source>
</evidence>